<keyword evidence="4 11" id="KW-0028">Amino-acid biosynthesis</keyword>
<dbReference type="SUPFAM" id="SSF56235">
    <property type="entry name" value="N-terminal nucleophile aminohydrolases (Ntn hydrolases)"/>
    <property type="match status" value="1"/>
</dbReference>
<dbReference type="GO" id="GO:0004066">
    <property type="term" value="F:asparagine synthase (glutamine-hydrolyzing) activity"/>
    <property type="evidence" value="ECO:0007669"/>
    <property type="project" value="UniProtKB-EC"/>
</dbReference>
<dbReference type="SUPFAM" id="SSF52402">
    <property type="entry name" value="Adenine nucleotide alpha hydrolases-like"/>
    <property type="match status" value="1"/>
</dbReference>
<dbReference type="NCBIfam" id="TIGR01536">
    <property type="entry name" value="asn_synth_AEB"/>
    <property type="match status" value="1"/>
</dbReference>
<evidence type="ECO:0000256" key="13">
    <source>
        <dbReference type="PIRSR" id="PIRSR001589-3"/>
    </source>
</evidence>
<evidence type="ECO:0000256" key="10">
    <source>
        <dbReference type="ARBA" id="ARBA00048741"/>
    </source>
</evidence>
<organism evidence="15 16">
    <name type="scientific">Phototrophicus methaneseepsis</name>
    <dbReference type="NCBI Taxonomy" id="2710758"/>
    <lineage>
        <taxon>Bacteria</taxon>
        <taxon>Bacillati</taxon>
        <taxon>Chloroflexota</taxon>
        <taxon>Candidatus Thermofontia</taxon>
        <taxon>Phototrophicales</taxon>
        <taxon>Phototrophicaceae</taxon>
        <taxon>Phototrophicus</taxon>
    </lineage>
</organism>
<dbReference type="InterPro" id="IPR006426">
    <property type="entry name" value="Asn_synth_AEB"/>
</dbReference>
<name>A0A7S8E937_9CHLR</name>
<evidence type="ECO:0000256" key="6">
    <source>
        <dbReference type="ARBA" id="ARBA00022840"/>
    </source>
</evidence>
<keyword evidence="5 12" id="KW-0547">Nucleotide-binding</keyword>
<evidence type="ECO:0000256" key="9">
    <source>
        <dbReference type="ARBA" id="ARBA00029440"/>
    </source>
</evidence>
<dbReference type="InterPro" id="IPR050795">
    <property type="entry name" value="Asn_Synthetase"/>
</dbReference>
<dbReference type="EC" id="6.3.5.4" evidence="2"/>
<comment type="similarity">
    <text evidence="1">Belongs to the asparagine synthetase family.</text>
</comment>
<evidence type="ECO:0000313" key="16">
    <source>
        <dbReference type="Proteomes" id="UP000594468"/>
    </source>
</evidence>
<evidence type="ECO:0000313" key="15">
    <source>
        <dbReference type="EMBL" id="QPC82625.1"/>
    </source>
</evidence>
<protein>
    <recommendedName>
        <fullName evidence="2">asparagine synthase (glutamine-hydrolyzing)</fullName>
        <ecNumber evidence="2">6.3.5.4</ecNumber>
    </recommendedName>
</protein>
<keyword evidence="8 11" id="KW-0315">Glutamine amidotransferase</keyword>
<dbReference type="PROSITE" id="PS51278">
    <property type="entry name" value="GATASE_TYPE_2"/>
    <property type="match status" value="1"/>
</dbReference>
<feature type="binding site" evidence="12">
    <location>
        <position position="94"/>
    </location>
    <ligand>
        <name>L-glutamine</name>
        <dbReference type="ChEBI" id="CHEBI:58359"/>
    </ligand>
</feature>
<dbReference type="PIRSF" id="PIRSF001589">
    <property type="entry name" value="Asn_synthetase_glu-h"/>
    <property type="match status" value="1"/>
</dbReference>
<dbReference type="CDD" id="cd01991">
    <property type="entry name" value="Asn_synthase_B_C"/>
    <property type="match status" value="1"/>
</dbReference>
<evidence type="ECO:0000256" key="5">
    <source>
        <dbReference type="ARBA" id="ARBA00022741"/>
    </source>
</evidence>
<dbReference type="Pfam" id="PF00733">
    <property type="entry name" value="Asn_synthase"/>
    <property type="match status" value="1"/>
</dbReference>
<dbReference type="CDD" id="cd00712">
    <property type="entry name" value="AsnB"/>
    <property type="match status" value="1"/>
</dbReference>
<feature type="domain" description="Glutamine amidotransferase type-2" evidence="14">
    <location>
        <begin position="2"/>
        <end position="180"/>
    </location>
</feature>
<dbReference type="InterPro" id="IPR001962">
    <property type="entry name" value="Asn_synthase"/>
</dbReference>
<evidence type="ECO:0000256" key="1">
    <source>
        <dbReference type="ARBA" id="ARBA00005752"/>
    </source>
</evidence>
<dbReference type="PANTHER" id="PTHR11772:SF2">
    <property type="entry name" value="ASPARAGINE SYNTHETASE [GLUTAMINE-HYDROLYZING]"/>
    <property type="match status" value="1"/>
</dbReference>
<feature type="binding site" evidence="12">
    <location>
        <position position="258"/>
    </location>
    <ligand>
        <name>ATP</name>
        <dbReference type="ChEBI" id="CHEBI:30616"/>
    </ligand>
</feature>
<dbReference type="Gene3D" id="3.40.50.620">
    <property type="entry name" value="HUPs"/>
    <property type="match status" value="1"/>
</dbReference>
<dbReference type="PANTHER" id="PTHR11772">
    <property type="entry name" value="ASPARAGINE SYNTHETASE"/>
    <property type="match status" value="1"/>
</dbReference>
<proteinExistence type="inferred from homology"/>
<dbReference type="EMBL" id="CP062983">
    <property type="protein sequence ID" value="QPC82625.1"/>
    <property type="molecule type" value="Genomic_DNA"/>
</dbReference>
<keyword evidence="16" id="KW-1185">Reference proteome</keyword>
<dbReference type="GO" id="GO:0006529">
    <property type="term" value="P:asparagine biosynthetic process"/>
    <property type="evidence" value="ECO:0007669"/>
    <property type="project" value="UniProtKB-KW"/>
</dbReference>
<feature type="active site" description="For GATase activity" evidence="11">
    <location>
        <position position="2"/>
    </location>
</feature>
<dbReference type="AlphaFoldDB" id="A0A7S8E937"/>
<accession>A0A7S8E937</accession>
<keyword evidence="7 11" id="KW-0061">Asparagine biosynthesis</keyword>
<evidence type="ECO:0000256" key="7">
    <source>
        <dbReference type="ARBA" id="ARBA00022888"/>
    </source>
</evidence>
<dbReference type="KEGG" id="pmet:G4Y79_23535"/>
<dbReference type="Proteomes" id="UP000594468">
    <property type="component" value="Chromosome"/>
</dbReference>
<evidence type="ECO:0000256" key="4">
    <source>
        <dbReference type="ARBA" id="ARBA00022605"/>
    </source>
</evidence>
<keyword evidence="3 15" id="KW-0436">Ligase</keyword>
<dbReference type="NCBIfam" id="NF006949">
    <property type="entry name" value="PRK09431.1"/>
    <property type="match status" value="1"/>
</dbReference>
<dbReference type="InterPro" id="IPR014729">
    <property type="entry name" value="Rossmann-like_a/b/a_fold"/>
</dbReference>
<evidence type="ECO:0000256" key="11">
    <source>
        <dbReference type="PIRSR" id="PIRSR001589-1"/>
    </source>
</evidence>
<sequence length="508" mass="57051">MCGIIGAYGRSLSNFAFEDELALMHHRGPDGAECESQQAFAFGHARLAIVDVEHGQQPFTSPDGQTWLVCNGEIYNHEALRQQYPDYPFATDSDSEVILALYQEHGSAVVDYLDGMFAFAIYDQQRDSLLLARDPIGIKPLYYGWRADTLFFASEIKALQHLVDDIEELPPGHTYSSEDGFSQYYDLQAMLPSIDGYTGPESAPITDLDQIRETLQQAVRKRLMSDVPLGVYLSGGLDSTIVAALVAQELPEVHSFAVGVPESTDLVHAREAARALGTTHHECIYTLDDMLAALPQVIYYLESFDPLLVRSAIPNYFLAELTRQYVTVVLTGEGADELFAGYHYLKEIDSASQLQTELVALTGSLYNCNLQRCDRMTMAHSVEGRVPFLDTDVIALSFRLPTDYKIHGTQQVEKWALRKAFEGLVPDSVLWRRKEQFSKGSGSSSLLEAYAEEHISDADYAAERVRIAEEDGYDITSKEMLLYYREFDKVFNDRAKKLVRLWRGHDVA</sequence>
<gene>
    <name evidence="15" type="primary">asnB</name>
    <name evidence="15" type="ORF">G4Y79_23535</name>
</gene>
<comment type="catalytic activity">
    <reaction evidence="10">
        <text>L-aspartate + L-glutamine + ATP + H2O = L-asparagine + L-glutamate + AMP + diphosphate + H(+)</text>
        <dbReference type="Rhea" id="RHEA:12228"/>
        <dbReference type="ChEBI" id="CHEBI:15377"/>
        <dbReference type="ChEBI" id="CHEBI:15378"/>
        <dbReference type="ChEBI" id="CHEBI:29985"/>
        <dbReference type="ChEBI" id="CHEBI:29991"/>
        <dbReference type="ChEBI" id="CHEBI:30616"/>
        <dbReference type="ChEBI" id="CHEBI:33019"/>
        <dbReference type="ChEBI" id="CHEBI:58048"/>
        <dbReference type="ChEBI" id="CHEBI:58359"/>
        <dbReference type="ChEBI" id="CHEBI:456215"/>
        <dbReference type="EC" id="6.3.5.4"/>
    </reaction>
</comment>
<keyword evidence="6 12" id="KW-0067">ATP-binding</keyword>
<evidence type="ECO:0000256" key="2">
    <source>
        <dbReference type="ARBA" id="ARBA00012737"/>
    </source>
</evidence>
<dbReference type="Gene3D" id="3.60.20.10">
    <property type="entry name" value="Glutamine Phosphoribosylpyrophosphate, subunit 1, domain 1"/>
    <property type="match status" value="1"/>
</dbReference>
<evidence type="ECO:0000256" key="3">
    <source>
        <dbReference type="ARBA" id="ARBA00022598"/>
    </source>
</evidence>
<comment type="pathway">
    <text evidence="9">Amino-acid biosynthesis.</text>
</comment>
<dbReference type="InterPro" id="IPR017932">
    <property type="entry name" value="GATase_2_dom"/>
</dbReference>
<dbReference type="InterPro" id="IPR033738">
    <property type="entry name" value="AsnB_N"/>
</dbReference>
<evidence type="ECO:0000259" key="14">
    <source>
        <dbReference type="PROSITE" id="PS51278"/>
    </source>
</evidence>
<evidence type="ECO:0000256" key="12">
    <source>
        <dbReference type="PIRSR" id="PIRSR001589-2"/>
    </source>
</evidence>
<dbReference type="GO" id="GO:0005829">
    <property type="term" value="C:cytosol"/>
    <property type="evidence" value="ECO:0007669"/>
    <property type="project" value="TreeGrafter"/>
</dbReference>
<reference evidence="15 16" key="1">
    <citation type="submission" date="2020-02" db="EMBL/GenBank/DDBJ databases">
        <authorList>
            <person name="Zheng R.K."/>
            <person name="Sun C.M."/>
        </authorList>
    </citation>
    <scope>NUCLEOTIDE SEQUENCE [LARGE SCALE GENOMIC DNA]</scope>
    <source>
        <strain evidence="16">rifampicinis</strain>
    </source>
</reference>
<dbReference type="RefSeq" id="WP_195170694.1">
    <property type="nucleotide sequence ID" value="NZ_CP062983.1"/>
</dbReference>
<dbReference type="GO" id="GO:0005524">
    <property type="term" value="F:ATP binding"/>
    <property type="evidence" value="ECO:0007669"/>
    <property type="project" value="UniProtKB-KW"/>
</dbReference>
<evidence type="ECO:0000256" key="8">
    <source>
        <dbReference type="ARBA" id="ARBA00022962"/>
    </source>
</evidence>
<feature type="site" description="Important for beta-aspartyl-AMP intermediate formation" evidence="13">
    <location>
        <position position="333"/>
    </location>
</feature>
<dbReference type="Pfam" id="PF13537">
    <property type="entry name" value="GATase_7"/>
    <property type="match status" value="1"/>
</dbReference>
<dbReference type="InterPro" id="IPR029055">
    <property type="entry name" value="Ntn_hydrolases_N"/>
</dbReference>